<keyword evidence="6 11" id="KW-0697">Rotamase</keyword>
<dbReference type="GO" id="GO:0051083">
    <property type="term" value="P:'de novo' cotranslational protein folding"/>
    <property type="evidence" value="ECO:0007669"/>
    <property type="project" value="TreeGrafter"/>
</dbReference>
<keyword evidence="11" id="KW-0963">Cytoplasm</keyword>
<evidence type="ECO:0000256" key="5">
    <source>
        <dbReference type="ARBA" id="ARBA00022618"/>
    </source>
</evidence>
<dbReference type="SUPFAM" id="SSF109998">
    <property type="entry name" value="Triger factor/SurA peptide-binding domain-like"/>
    <property type="match status" value="1"/>
</dbReference>
<dbReference type="InterPro" id="IPR008881">
    <property type="entry name" value="Trigger_fac_ribosome-bd_bac"/>
</dbReference>
<dbReference type="PANTHER" id="PTHR30560">
    <property type="entry name" value="TRIGGER FACTOR CHAPERONE AND PEPTIDYL-PROLYL CIS/TRANS ISOMERASE"/>
    <property type="match status" value="1"/>
</dbReference>
<dbReference type="AlphaFoldDB" id="A0A2H0XBY9"/>
<evidence type="ECO:0000256" key="4">
    <source>
        <dbReference type="ARBA" id="ARBA00016902"/>
    </source>
</evidence>
<dbReference type="Gene3D" id="3.30.70.1050">
    <property type="entry name" value="Trigger factor ribosome-binding domain"/>
    <property type="match status" value="1"/>
</dbReference>
<keyword evidence="7 11" id="KW-0143">Chaperone</keyword>
<evidence type="ECO:0000313" key="16">
    <source>
        <dbReference type="Proteomes" id="UP000231252"/>
    </source>
</evidence>
<dbReference type="GO" id="GO:0043335">
    <property type="term" value="P:protein unfolding"/>
    <property type="evidence" value="ECO:0007669"/>
    <property type="project" value="TreeGrafter"/>
</dbReference>
<dbReference type="HAMAP" id="MF_00303">
    <property type="entry name" value="Trigger_factor_Tig"/>
    <property type="match status" value="1"/>
</dbReference>
<dbReference type="InterPro" id="IPR005215">
    <property type="entry name" value="Trig_fac"/>
</dbReference>
<evidence type="ECO:0000313" key="15">
    <source>
        <dbReference type="EMBL" id="PIS22443.1"/>
    </source>
</evidence>
<dbReference type="Pfam" id="PF05698">
    <property type="entry name" value="Trigger_C"/>
    <property type="match status" value="1"/>
</dbReference>
<dbReference type="EC" id="5.2.1.8" evidence="3 11"/>
<proteinExistence type="inferred from homology"/>
<dbReference type="FunFam" id="3.10.50.40:FF:000001">
    <property type="entry name" value="Trigger factor"/>
    <property type="match status" value="1"/>
</dbReference>
<dbReference type="Proteomes" id="UP000231252">
    <property type="component" value="Unassembled WGS sequence"/>
</dbReference>
<gene>
    <name evidence="11 15" type="primary">tig</name>
    <name evidence="15" type="ORF">COT50_01950</name>
</gene>
<evidence type="ECO:0000256" key="8">
    <source>
        <dbReference type="ARBA" id="ARBA00023235"/>
    </source>
</evidence>
<evidence type="ECO:0000256" key="12">
    <source>
        <dbReference type="PROSITE-ProRule" id="PRU00277"/>
    </source>
</evidence>
<organism evidence="15 16">
    <name type="scientific">candidate division WWE3 bacterium CG08_land_8_20_14_0_20_41_10</name>
    <dbReference type="NCBI Taxonomy" id="1975085"/>
    <lineage>
        <taxon>Bacteria</taxon>
        <taxon>Katanobacteria</taxon>
    </lineage>
</organism>
<comment type="subcellular location">
    <subcellularLocation>
        <location evidence="11">Cytoplasm</location>
    </subcellularLocation>
    <text evidence="11">About half TF is bound to the ribosome near the polypeptide exit tunnel while the other half is free in the cytoplasm.</text>
</comment>
<comment type="catalytic activity">
    <reaction evidence="1 11 12">
        <text>[protein]-peptidylproline (omega=180) = [protein]-peptidylproline (omega=0)</text>
        <dbReference type="Rhea" id="RHEA:16237"/>
        <dbReference type="Rhea" id="RHEA-COMP:10747"/>
        <dbReference type="Rhea" id="RHEA-COMP:10748"/>
        <dbReference type="ChEBI" id="CHEBI:83833"/>
        <dbReference type="ChEBI" id="CHEBI:83834"/>
        <dbReference type="EC" id="5.2.1.8"/>
    </reaction>
</comment>
<evidence type="ECO:0000256" key="7">
    <source>
        <dbReference type="ARBA" id="ARBA00023186"/>
    </source>
</evidence>
<dbReference type="GO" id="GO:0043022">
    <property type="term" value="F:ribosome binding"/>
    <property type="evidence" value="ECO:0007669"/>
    <property type="project" value="TreeGrafter"/>
</dbReference>
<evidence type="ECO:0000256" key="1">
    <source>
        <dbReference type="ARBA" id="ARBA00000971"/>
    </source>
</evidence>
<dbReference type="InterPro" id="IPR037041">
    <property type="entry name" value="Trigger_fac_C_sf"/>
</dbReference>
<comment type="domain">
    <text evidence="11">Consists of 3 domains; the N-terminus binds the ribosome, the middle domain has PPIase activity, while the C-terminus has intrinsic chaperone activity on its own.</text>
</comment>
<dbReference type="Pfam" id="PF00254">
    <property type="entry name" value="FKBP_C"/>
    <property type="match status" value="1"/>
</dbReference>
<evidence type="ECO:0000256" key="11">
    <source>
        <dbReference type="HAMAP-Rule" id="MF_00303"/>
    </source>
</evidence>
<dbReference type="InterPro" id="IPR001179">
    <property type="entry name" value="PPIase_FKBP_dom"/>
</dbReference>
<dbReference type="GO" id="GO:0044183">
    <property type="term" value="F:protein folding chaperone"/>
    <property type="evidence" value="ECO:0007669"/>
    <property type="project" value="TreeGrafter"/>
</dbReference>
<dbReference type="GO" id="GO:0051301">
    <property type="term" value="P:cell division"/>
    <property type="evidence" value="ECO:0007669"/>
    <property type="project" value="UniProtKB-KW"/>
</dbReference>
<dbReference type="PANTHER" id="PTHR30560:SF3">
    <property type="entry name" value="TRIGGER FACTOR-LIKE PROTEIN TIG, CHLOROPLASTIC"/>
    <property type="match status" value="1"/>
</dbReference>
<evidence type="ECO:0000256" key="10">
    <source>
        <dbReference type="ARBA" id="ARBA00029986"/>
    </source>
</evidence>
<dbReference type="NCBIfam" id="TIGR00115">
    <property type="entry name" value="tig"/>
    <property type="match status" value="1"/>
</dbReference>
<dbReference type="SUPFAM" id="SSF54534">
    <property type="entry name" value="FKBP-like"/>
    <property type="match status" value="1"/>
</dbReference>
<dbReference type="Gene3D" id="3.10.50.40">
    <property type="match status" value="1"/>
</dbReference>
<evidence type="ECO:0000256" key="13">
    <source>
        <dbReference type="RuleBase" id="RU003914"/>
    </source>
</evidence>
<comment type="caution">
    <text evidence="15">The sequence shown here is derived from an EMBL/GenBank/DDBJ whole genome shotgun (WGS) entry which is preliminary data.</text>
</comment>
<keyword evidence="5 11" id="KW-0132">Cell division</keyword>
<reference evidence="16" key="1">
    <citation type="submission" date="2017-09" db="EMBL/GenBank/DDBJ databases">
        <title>Depth-based differentiation of microbial function through sediment-hosted aquifers and enrichment of novel symbionts in the deep terrestrial subsurface.</title>
        <authorList>
            <person name="Probst A.J."/>
            <person name="Ladd B."/>
            <person name="Jarett J.K."/>
            <person name="Geller-Mcgrath D.E."/>
            <person name="Sieber C.M.K."/>
            <person name="Emerson J.B."/>
            <person name="Anantharaman K."/>
            <person name="Thomas B.C."/>
            <person name="Malmstrom R."/>
            <person name="Stieglmeier M."/>
            <person name="Klingl A."/>
            <person name="Woyke T."/>
            <person name="Ryan C.M."/>
            <person name="Banfield J.F."/>
        </authorList>
    </citation>
    <scope>NUCLEOTIDE SEQUENCE [LARGE SCALE GENOMIC DNA]</scope>
</reference>
<evidence type="ECO:0000256" key="9">
    <source>
        <dbReference type="ARBA" id="ARBA00023306"/>
    </source>
</evidence>
<comment type="similarity">
    <text evidence="2 11 13">Belongs to the FKBP-type PPIase family. Tig subfamily.</text>
</comment>
<dbReference type="PROSITE" id="PS50059">
    <property type="entry name" value="FKBP_PPIASE"/>
    <property type="match status" value="1"/>
</dbReference>
<dbReference type="InterPro" id="IPR008880">
    <property type="entry name" value="Trigger_fac_C"/>
</dbReference>
<accession>A0A2H0XBY9</accession>
<dbReference type="Gene3D" id="1.10.3120.10">
    <property type="entry name" value="Trigger factor, C-terminal domain"/>
    <property type="match status" value="1"/>
</dbReference>
<keyword evidence="8 11" id="KW-0413">Isomerase</keyword>
<dbReference type="PIRSF" id="PIRSF003095">
    <property type="entry name" value="Trigger_factor"/>
    <property type="match status" value="1"/>
</dbReference>
<evidence type="ECO:0000256" key="3">
    <source>
        <dbReference type="ARBA" id="ARBA00013194"/>
    </source>
</evidence>
<dbReference type="GO" id="GO:0005737">
    <property type="term" value="C:cytoplasm"/>
    <property type="evidence" value="ECO:0007669"/>
    <property type="project" value="UniProtKB-SubCell"/>
</dbReference>
<feature type="domain" description="PPIase FKBP-type" evidence="14">
    <location>
        <begin position="164"/>
        <end position="252"/>
    </location>
</feature>
<name>A0A2H0XBY9_UNCKA</name>
<dbReference type="InterPro" id="IPR036611">
    <property type="entry name" value="Trigger_fac_ribosome-bd_sf"/>
</dbReference>
<dbReference type="SUPFAM" id="SSF102735">
    <property type="entry name" value="Trigger factor ribosome-binding domain"/>
    <property type="match status" value="1"/>
</dbReference>
<comment type="function">
    <text evidence="11">Involved in protein export. Acts as a chaperone by maintaining the newly synthesized protein in an open conformation. Functions as a peptidyl-prolyl cis-trans isomerase.</text>
</comment>
<dbReference type="GO" id="GO:0015031">
    <property type="term" value="P:protein transport"/>
    <property type="evidence" value="ECO:0007669"/>
    <property type="project" value="UniProtKB-UniRule"/>
</dbReference>
<dbReference type="InterPro" id="IPR046357">
    <property type="entry name" value="PPIase_dom_sf"/>
</dbReference>
<dbReference type="Pfam" id="PF05697">
    <property type="entry name" value="Trigger_N"/>
    <property type="match status" value="1"/>
</dbReference>
<sequence>MMKIEIKKLPHSQVELNIEVGLSEIQPFLLPASRAISEEIKIPGFRPGKAPISLVEKKIGKAQLWEEAVKQGLPSFLEQAFREKKIEALGRPEVSILKIAPENTLIFKAIAAVMPEVILGDYHSVKIKKPKVKKTTAQDVNDLIQKLRESRASYATVERPAALGDRVEIDFQCYLKNNLVEGGTSQNYPLILGQGQFVPGFEAELAGLKSGEKKEFNLKFPPDYSKPNLAGRLARFKVKINLVREVKLPALDDAFAQSLGPNFTSLADLKSKLSANLQKEAEMAVREKYELQVLEKVCAGVNVEISDVMLEAEKERMLAELKQDLEGQGGKFEDYLKSIKKSEEDLKKGWGEPAEKRVKTSLILREIGNREKIGVLDKEIEAEINQIIKAYPNIPGVREKFSQAIYKDHLRGLIRNRKVIKLLCAQ</sequence>
<dbReference type="EMBL" id="PEYU01000039">
    <property type="protein sequence ID" value="PIS22443.1"/>
    <property type="molecule type" value="Genomic_DNA"/>
</dbReference>
<evidence type="ECO:0000256" key="2">
    <source>
        <dbReference type="ARBA" id="ARBA00005464"/>
    </source>
</evidence>
<evidence type="ECO:0000256" key="6">
    <source>
        <dbReference type="ARBA" id="ARBA00023110"/>
    </source>
</evidence>
<dbReference type="InterPro" id="IPR027304">
    <property type="entry name" value="Trigger_fact/SurA_dom_sf"/>
</dbReference>
<keyword evidence="9 11" id="KW-0131">Cell cycle</keyword>
<dbReference type="GO" id="GO:0003755">
    <property type="term" value="F:peptidyl-prolyl cis-trans isomerase activity"/>
    <property type="evidence" value="ECO:0007669"/>
    <property type="project" value="UniProtKB-UniRule"/>
</dbReference>
<evidence type="ECO:0000259" key="14">
    <source>
        <dbReference type="PROSITE" id="PS50059"/>
    </source>
</evidence>
<protein>
    <recommendedName>
        <fullName evidence="4 11">Trigger factor</fullName>
        <shortName evidence="11">TF</shortName>
        <ecNumber evidence="3 11">5.2.1.8</ecNumber>
    </recommendedName>
    <alternativeName>
        <fullName evidence="10 11">PPIase</fullName>
    </alternativeName>
</protein>